<gene>
    <name evidence="5" type="ORF">MED297_11215</name>
</gene>
<dbReference type="Proteomes" id="UP000005953">
    <property type="component" value="Unassembled WGS sequence"/>
</dbReference>
<evidence type="ECO:0000259" key="4">
    <source>
        <dbReference type="PROSITE" id="PS51462"/>
    </source>
</evidence>
<dbReference type="Pfam" id="PF00293">
    <property type="entry name" value="NUDIX"/>
    <property type="match status" value="1"/>
</dbReference>
<accession>A4BAW8</accession>
<dbReference type="HOGENOM" id="CLU_037162_18_6_6"/>
<feature type="domain" description="Nudix hydrolase" evidence="4">
    <location>
        <begin position="8"/>
        <end position="146"/>
    </location>
</feature>
<dbReference type="PANTHER" id="PTHR43046:SF14">
    <property type="entry name" value="MUTT_NUDIX FAMILY PROTEIN"/>
    <property type="match status" value="1"/>
</dbReference>
<dbReference type="RefSeq" id="WP_008041784.1">
    <property type="nucleotide sequence ID" value="NZ_CH724149.1"/>
</dbReference>
<dbReference type="InterPro" id="IPR000086">
    <property type="entry name" value="NUDIX_hydrolase_dom"/>
</dbReference>
<sequence>MLRFTEGDNRLNIRSVSLVIQDGCLLVHRDASEDFWSLPGGRVEFFESSQETVVREMQEELGWSATAGGLQFYVENFFQYNHRRYHEISTYYPLTLDPQPDVKPSQPFNGIETDCDLVFMWVPIEDLPSLHLLPAFLKDRLQRPLDGTEYLVVNEL</sequence>
<dbReference type="Gene3D" id="3.90.79.10">
    <property type="entry name" value="Nucleoside Triphosphate Pyrophosphohydrolase"/>
    <property type="match status" value="1"/>
</dbReference>
<dbReference type="PROSITE" id="PS51462">
    <property type="entry name" value="NUDIX"/>
    <property type="match status" value="1"/>
</dbReference>
<evidence type="ECO:0000256" key="1">
    <source>
        <dbReference type="ARBA" id="ARBA00001946"/>
    </source>
</evidence>
<dbReference type="EMBL" id="AAOE01000003">
    <property type="protein sequence ID" value="EAR10581.1"/>
    <property type="molecule type" value="Genomic_DNA"/>
</dbReference>
<comment type="caution">
    <text evidence="5">The sequence shown here is derived from an EMBL/GenBank/DDBJ whole genome shotgun (WGS) entry which is preliminary data.</text>
</comment>
<dbReference type="OrthoDB" id="9791228at2"/>
<evidence type="ECO:0000313" key="5">
    <source>
        <dbReference type="EMBL" id="EAR10581.1"/>
    </source>
</evidence>
<dbReference type="InterPro" id="IPR015797">
    <property type="entry name" value="NUDIX_hydrolase-like_dom_sf"/>
</dbReference>
<dbReference type="InterPro" id="IPR020084">
    <property type="entry name" value="NUDIX_hydrolase_CS"/>
</dbReference>
<dbReference type="PANTHER" id="PTHR43046">
    <property type="entry name" value="GDP-MANNOSE MANNOSYL HYDROLASE"/>
    <property type="match status" value="1"/>
</dbReference>
<dbReference type="GO" id="GO:0016787">
    <property type="term" value="F:hydrolase activity"/>
    <property type="evidence" value="ECO:0007669"/>
    <property type="project" value="UniProtKB-KW"/>
</dbReference>
<keyword evidence="2 3" id="KW-0378">Hydrolase</keyword>
<comment type="cofactor">
    <cofactor evidence="1">
        <name>Mg(2+)</name>
        <dbReference type="ChEBI" id="CHEBI:18420"/>
    </cofactor>
</comment>
<organism evidence="5 6">
    <name type="scientific">Reinekea blandensis MED297</name>
    <dbReference type="NCBI Taxonomy" id="314283"/>
    <lineage>
        <taxon>Bacteria</taxon>
        <taxon>Pseudomonadati</taxon>
        <taxon>Pseudomonadota</taxon>
        <taxon>Gammaproteobacteria</taxon>
        <taxon>Oceanospirillales</taxon>
        <taxon>Saccharospirillaceae</taxon>
        <taxon>Reinekea</taxon>
    </lineage>
</organism>
<keyword evidence="6" id="KW-1185">Reference proteome</keyword>
<dbReference type="AlphaFoldDB" id="A4BAW8"/>
<dbReference type="STRING" id="314283.MED297_11215"/>
<comment type="similarity">
    <text evidence="3">Belongs to the Nudix hydrolase family.</text>
</comment>
<dbReference type="SUPFAM" id="SSF55811">
    <property type="entry name" value="Nudix"/>
    <property type="match status" value="1"/>
</dbReference>
<dbReference type="InterPro" id="IPR020476">
    <property type="entry name" value="Nudix_hydrolase"/>
</dbReference>
<evidence type="ECO:0000256" key="2">
    <source>
        <dbReference type="ARBA" id="ARBA00022801"/>
    </source>
</evidence>
<protein>
    <submittedName>
        <fullName evidence="5">NTP pyrophosphohydrolase including oxidative damage repair enzyme</fullName>
    </submittedName>
</protein>
<dbReference type="CDD" id="cd04688">
    <property type="entry name" value="NUDIX_Hydrolase"/>
    <property type="match status" value="1"/>
</dbReference>
<proteinExistence type="inferred from homology"/>
<evidence type="ECO:0000313" key="6">
    <source>
        <dbReference type="Proteomes" id="UP000005953"/>
    </source>
</evidence>
<name>A4BAW8_9GAMM</name>
<dbReference type="PROSITE" id="PS00893">
    <property type="entry name" value="NUDIX_BOX"/>
    <property type="match status" value="1"/>
</dbReference>
<reference evidence="5 6" key="1">
    <citation type="submission" date="2006-02" db="EMBL/GenBank/DDBJ databases">
        <authorList>
            <person name="Pinhassi J."/>
            <person name="Pedros-Alio C."/>
            <person name="Ferriera S."/>
            <person name="Johnson J."/>
            <person name="Kravitz S."/>
            <person name="Halpern A."/>
            <person name="Remington K."/>
            <person name="Beeson K."/>
            <person name="Tran B."/>
            <person name="Rogers Y.-H."/>
            <person name="Friedman R."/>
            <person name="Venter J.C."/>
        </authorList>
    </citation>
    <scope>NUCLEOTIDE SEQUENCE [LARGE SCALE GENOMIC DNA]</scope>
    <source>
        <strain evidence="5 6">MED297</strain>
    </source>
</reference>
<dbReference type="PRINTS" id="PR00502">
    <property type="entry name" value="NUDIXFAMILY"/>
</dbReference>
<evidence type="ECO:0000256" key="3">
    <source>
        <dbReference type="RuleBase" id="RU003476"/>
    </source>
</evidence>